<dbReference type="NCBIfam" id="TIGR03222">
    <property type="entry name" value="benzo_boxC"/>
    <property type="match status" value="1"/>
</dbReference>
<sequence>MAQADRKLANSATFIDFQTEPSKYRHWKLDVTGDVATLTMDVDENGGLFEGYLLKLNSYDLGVDIELADAVQRLRFEHPNVKVVLLRSGKNRVFCAGANIRMLAGSTHAHKVNFCKFTNETRNGIEDSSENSGQRFICVVNGTAAGGGYELALAADHIIMADDGAAAVALPEVPLLAVLPGTGGLTRVVDKRKVRRDHADFFCTIEEGIKGKRAVQWRLVDEIVSNSKLEAKVADRAKEFAGQSKRAGEGQGVTLKPLQRSFTEDGIRYGFVSVDLNRAGRIATISIKAPDNDPPADVAGLTAQGADFWPLQVARELDDAILHLRINELEIAMLVFKSHGERARVLAYDAFLEANKANWLVNEISHYWKRVLKRIDVTSRTLVTLVEPGSCFVGTLAELVFAADRSYMLIGEKQGDNRAPAEIILSPANFGPYPMSHGLTRLESRFQADPSDVDTAKAKIGEALDAEAAEELGLVTFALDDIDWDDEVRVFFEERTSFSPDSLTGMEANLRFAGPETIESKIFSRLTAWQNWIFQRPNAVGENGALQRYGTGERAQFDMTRV</sequence>
<dbReference type="PANTHER" id="PTHR11941:SF54">
    <property type="entry name" value="ENOYL-COA HYDRATASE, MITOCHONDRIAL"/>
    <property type="match status" value="1"/>
</dbReference>
<comment type="caution">
    <text evidence="1">The sequence shown here is derived from an EMBL/GenBank/DDBJ whole genome shotgun (WGS) entry which is preliminary data.</text>
</comment>
<name>A0A4U6BQH7_9BRAD</name>
<accession>A0A4U6BQH7</accession>
<organism evidence="1 2">
    <name type="scientific">Afipia massiliensis</name>
    <dbReference type="NCBI Taxonomy" id="211460"/>
    <lineage>
        <taxon>Bacteria</taxon>
        <taxon>Pseudomonadati</taxon>
        <taxon>Pseudomonadota</taxon>
        <taxon>Alphaproteobacteria</taxon>
        <taxon>Hyphomicrobiales</taxon>
        <taxon>Nitrobacteraceae</taxon>
        <taxon>Afipia</taxon>
    </lineage>
</organism>
<evidence type="ECO:0000313" key="2">
    <source>
        <dbReference type="Proteomes" id="UP000034832"/>
    </source>
</evidence>
<dbReference type="Gene3D" id="3.90.226.10">
    <property type="entry name" value="2-enoyl-CoA Hydratase, Chain A, domain 1"/>
    <property type="match status" value="2"/>
</dbReference>
<dbReference type="InterPro" id="IPR017633">
    <property type="entry name" value="Benz-CoA_dihydrodiol_lyase"/>
</dbReference>
<dbReference type="EMBL" id="LBIA02000001">
    <property type="protein sequence ID" value="TKT70984.1"/>
    <property type="molecule type" value="Genomic_DNA"/>
</dbReference>
<dbReference type="InterPro" id="IPR029045">
    <property type="entry name" value="ClpP/crotonase-like_dom_sf"/>
</dbReference>
<dbReference type="SUPFAM" id="SSF52096">
    <property type="entry name" value="ClpP/crotonase"/>
    <property type="match status" value="2"/>
</dbReference>
<protein>
    <submittedName>
        <fullName evidence="1">Benzoyl-CoA-dihydrodiol lyase</fullName>
    </submittedName>
</protein>
<reference evidence="1" key="1">
    <citation type="submission" date="2019-04" db="EMBL/GenBank/DDBJ databases">
        <title>Whole genome sequencing of cave bacteria.</title>
        <authorList>
            <person name="Gan H.M."/>
            <person name="Barton H."/>
            <person name="Savka M.A."/>
        </authorList>
    </citation>
    <scope>NUCLEOTIDE SEQUENCE [LARGE SCALE GENOMIC DNA]</scope>
    <source>
        <strain evidence="1">LC387</strain>
    </source>
</reference>
<keyword evidence="2" id="KW-1185">Reference proteome</keyword>
<dbReference type="STRING" id="211460.YH63_12975"/>
<dbReference type="AlphaFoldDB" id="A0A4U6BQH7"/>
<gene>
    <name evidence="1" type="ORF">YH63_005950</name>
</gene>
<dbReference type="GO" id="GO:0006635">
    <property type="term" value="P:fatty acid beta-oxidation"/>
    <property type="evidence" value="ECO:0007669"/>
    <property type="project" value="TreeGrafter"/>
</dbReference>
<evidence type="ECO:0000313" key="1">
    <source>
        <dbReference type="EMBL" id="TKT70984.1"/>
    </source>
</evidence>
<dbReference type="Pfam" id="PF00378">
    <property type="entry name" value="ECH_1"/>
    <property type="match status" value="1"/>
</dbReference>
<dbReference type="InterPro" id="IPR001753">
    <property type="entry name" value="Enoyl-CoA_hydra/iso"/>
</dbReference>
<dbReference type="OrthoDB" id="7234377at2"/>
<proteinExistence type="predicted"/>
<dbReference type="Proteomes" id="UP000034832">
    <property type="component" value="Unassembled WGS sequence"/>
</dbReference>
<dbReference type="CDD" id="cd06558">
    <property type="entry name" value="crotonase-like"/>
    <property type="match status" value="1"/>
</dbReference>
<dbReference type="RefSeq" id="WP_046828397.1">
    <property type="nucleotide sequence ID" value="NZ_LBIA02000001.1"/>
</dbReference>
<keyword evidence="1" id="KW-0456">Lyase</keyword>
<dbReference type="PANTHER" id="PTHR11941">
    <property type="entry name" value="ENOYL-COA HYDRATASE-RELATED"/>
    <property type="match status" value="1"/>
</dbReference>
<dbReference type="GO" id="GO:0016829">
    <property type="term" value="F:lyase activity"/>
    <property type="evidence" value="ECO:0007669"/>
    <property type="project" value="UniProtKB-KW"/>
</dbReference>